<dbReference type="GO" id="GO:0006749">
    <property type="term" value="P:glutathione metabolic process"/>
    <property type="evidence" value="ECO:0007669"/>
    <property type="project" value="InterPro"/>
</dbReference>
<dbReference type="PANTHER" id="PTHR43084">
    <property type="entry name" value="PERSULFIDE DIOXYGENASE ETHE1"/>
    <property type="match status" value="1"/>
</dbReference>
<keyword evidence="1" id="KW-0479">Metal-binding</keyword>
<dbReference type="Pfam" id="PF00753">
    <property type="entry name" value="Lactamase_B"/>
    <property type="match status" value="1"/>
</dbReference>
<sequence>MQPIIHTLFESKSGTWQYVVACPNTKEAAIIDPVLDYEPAVFTITSRTADSIINLIVENDYTVTWILETHAHADHLAAAYYIQSALWKKGQPHAPICIGENITIVQRVFAYRYNVPEEELEHAFDHLFQPDETFQIGDMMVTALHLPGHTPDHMGYHVGTNIFTGDCLFNPDVGSARCDFPGGDARVLYRSIKRLLSYPPETKLYTGHDYPPANEAAARDPIAYVTVGEQNDHNKHVKGGATEDDFVRWRNERDHLLADPRLVPQAMQVNVRGGKMPGRTHDGKALLLYPVIAPKGALSGIVHRSFTS</sequence>
<evidence type="ECO:0000313" key="3">
    <source>
        <dbReference type="EMBL" id="KAJ5082236.1"/>
    </source>
</evidence>
<proteinExistence type="predicted"/>
<dbReference type="SUPFAM" id="SSF56281">
    <property type="entry name" value="Metallo-hydrolase/oxidoreductase"/>
    <property type="match status" value="1"/>
</dbReference>
<dbReference type="InterPro" id="IPR001279">
    <property type="entry name" value="Metallo-B-lactamas"/>
</dbReference>
<dbReference type="GO" id="GO:0070813">
    <property type="term" value="P:hydrogen sulfide metabolic process"/>
    <property type="evidence" value="ECO:0007669"/>
    <property type="project" value="TreeGrafter"/>
</dbReference>
<dbReference type="AlphaFoldDB" id="A0A9W9EI47"/>
<accession>A0A9W9EI47</accession>
<feature type="domain" description="Metallo-beta-lactamase" evidence="2">
    <location>
        <begin position="14"/>
        <end position="208"/>
    </location>
</feature>
<reference evidence="3" key="1">
    <citation type="submission" date="2022-11" db="EMBL/GenBank/DDBJ databases">
        <authorList>
            <person name="Petersen C."/>
        </authorList>
    </citation>
    <scope>NUCLEOTIDE SEQUENCE</scope>
    <source>
        <strain evidence="3">IBT 30761</strain>
    </source>
</reference>
<reference evidence="3" key="2">
    <citation type="journal article" date="2023" name="IMA Fungus">
        <title>Comparative genomic study of the Penicillium genus elucidates a diverse pangenome and 15 lateral gene transfer events.</title>
        <authorList>
            <person name="Petersen C."/>
            <person name="Sorensen T."/>
            <person name="Nielsen M.R."/>
            <person name="Sondergaard T.E."/>
            <person name="Sorensen J.L."/>
            <person name="Fitzpatrick D.A."/>
            <person name="Frisvad J.C."/>
            <person name="Nielsen K.L."/>
        </authorList>
    </citation>
    <scope>NUCLEOTIDE SEQUENCE</scope>
    <source>
        <strain evidence="3">IBT 30761</strain>
    </source>
</reference>
<evidence type="ECO:0000256" key="1">
    <source>
        <dbReference type="ARBA" id="ARBA00022723"/>
    </source>
</evidence>
<dbReference type="RefSeq" id="XP_056468758.1">
    <property type="nucleotide sequence ID" value="XM_056623770.1"/>
</dbReference>
<dbReference type="PANTHER" id="PTHR43084:SF1">
    <property type="entry name" value="PERSULFIDE DIOXYGENASE ETHE1, MITOCHONDRIAL"/>
    <property type="match status" value="1"/>
</dbReference>
<dbReference type="OrthoDB" id="449487at2759"/>
<dbReference type="GO" id="GO:0050313">
    <property type="term" value="F:sulfur dioxygenase activity"/>
    <property type="evidence" value="ECO:0007669"/>
    <property type="project" value="InterPro"/>
</dbReference>
<dbReference type="Gene3D" id="3.60.15.10">
    <property type="entry name" value="Ribonuclease Z/Hydroxyacylglutathione hydrolase-like"/>
    <property type="match status" value="1"/>
</dbReference>
<evidence type="ECO:0000259" key="2">
    <source>
        <dbReference type="SMART" id="SM00849"/>
    </source>
</evidence>
<dbReference type="EMBL" id="JAPQKI010000011">
    <property type="protein sequence ID" value="KAJ5082236.1"/>
    <property type="molecule type" value="Genomic_DNA"/>
</dbReference>
<organism evidence="3 4">
    <name type="scientific">Penicillium argentinense</name>
    <dbReference type="NCBI Taxonomy" id="1131581"/>
    <lineage>
        <taxon>Eukaryota</taxon>
        <taxon>Fungi</taxon>
        <taxon>Dikarya</taxon>
        <taxon>Ascomycota</taxon>
        <taxon>Pezizomycotina</taxon>
        <taxon>Eurotiomycetes</taxon>
        <taxon>Eurotiomycetidae</taxon>
        <taxon>Eurotiales</taxon>
        <taxon>Aspergillaceae</taxon>
        <taxon>Penicillium</taxon>
    </lineage>
</organism>
<gene>
    <name evidence="3" type="ORF">N7532_011279</name>
</gene>
<dbReference type="InterPro" id="IPR044528">
    <property type="entry name" value="POD-like_MBL-fold"/>
</dbReference>
<evidence type="ECO:0000313" key="4">
    <source>
        <dbReference type="Proteomes" id="UP001149074"/>
    </source>
</evidence>
<dbReference type="SMART" id="SM00849">
    <property type="entry name" value="Lactamase_B"/>
    <property type="match status" value="1"/>
</dbReference>
<dbReference type="GO" id="GO:0046872">
    <property type="term" value="F:metal ion binding"/>
    <property type="evidence" value="ECO:0007669"/>
    <property type="project" value="UniProtKB-KW"/>
</dbReference>
<dbReference type="InterPro" id="IPR051682">
    <property type="entry name" value="Mito_Persulfide_Diox"/>
</dbReference>
<comment type="caution">
    <text evidence="3">The sequence shown here is derived from an EMBL/GenBank/DDBJ whole genome shotgun (WGS) entry which is preliminary data.</text>
</comment>
<dbReference type="CDD" id="cd07724">
    <property type="entry name" value="POD-like_MBL-fold"/>
    <property type="match status" value="1"/>
</dbReference>
<keyword evidence="4" id="KW-1185">Reference proteome</keyword>
<dbReference type="Proteomes" id="UP001149074">
    <property type="component" value="Unassembled WGS sequence"/>
</dbReference>
<dbReference type="GeneID" id="81362749"/>
<dbReference type="InterPro" id="IPR036866">
    <property type="entry name" value="RibonucZ/Hydroxyglut_hydro"/>
</dbReference>
<name>A0A9W9EI47_9EURO</name>
<protein>
    <recommendedName>
        <fullName evidence="2">Metallo-beta-lactamase domain-containing protein</fullName>
    </recommendedName>
</protein>